<sequence>MQKHPTRTIRTDLSEVRSLTSAVFANLKAEILSCRLKPDEKLHIGNLAKVYDVSLAAVREALSRLVADGLVVAEDQRGFRVSPASIRDLDDVTETRIEIECLALRRSIARGGADWSEEIEAAWKSMSGARPGNETWPDLHNRFHASLVGACGLEWLMRFRAVLFEQSERYRALSRSRKNVARDLETEHRELMKATLARDAAAATTLLAQHFGRTRDLVLKNYAEPARPLARGAAPDRTRDLIQQMARKMGSFRQKDHES</sequence>
<gene>
    <name evidence="5" type="ORF">SAMN05444158_2207</name>
</gene>
<dbReference type="SUPFAM" id="SSF48008">
    <property type="entry name" value="GntR ligand-binding domain-like"/>
    <property type="match status" value="1"/>
</dbReference>
<dbReference type="SUPFAM" id="SSF46785">
    <property type="entry name" value="Winged helix' DNA-binding domain"/>
    <property type="match status" value="1"/>
</dbReference>
<dbReference type="Gene3D" id="1.20.120.530">
    <property type="entry name" value="GntR ligand-binding domain-like"/>
    <property type="match status" value="1"/>
</dbReference>
<evidence type="ECO:0000256" key="3">
    <source>
        <dbReference type="ARBA" id="ARBA00023163"/>
    </source>
</evidence>
<dbReference type="InterPro" id="IPR036388">
    <property type="entry name" value="WH-like_DNA-bd_sf"/>
</dbReference>
<feature type="domain" description="HTH gntR-type" evidence="4">
    <location>
        <begin position="17"/>
        <end position="84"/>
    </location>
</feature>
<dbReference type="InterPro" id="IPR036390">
    <property type="entry name" value="WH_DNA-bd_sf"/>
</dbReference>
<dbReference type="Gene3D" id="1.10.10.10">
    <property type="entry name" value="Winged helix-like DNA-binding domain superfamily/Winged helix DNA-binding domain"/>
    <property type="match status" value="1"/>
</dbReference>
<keyword evidence="6" id="KW-1185">Reference proteome</keyword>
<dbReference type="GO" id="GO:0003700">
    <property type="term" value="F:DNA-binding transcription factor activity"/>
    <property type="evidence" value="ECO:0007669"/>
    <property type="project" value="InterPro"/>
</dbReference>
<evidence type="ECO:0000313" key="5">
    <source>
        <dbReference type="EMBL" id="SDS48563.1"/>
    </source>
</evidence>
<dbReference type="Pfam" id="PF00392">
    <property type="entry name" value="GntR"/>
    <property type="match status" value="1"/>
</dbReference>
<reference evidence="6" key="1">
    <citation type="submission" date="2016-10" db="EMBL/GenBank/DDBJ databases">
        <authorList>
            <person name="Varghese N."/>
            <person name="Submissions S."/>
        </authorList>
    </citation>
    <scope>NUCLEOTIDE SEQUENCE [LARGE SCALE GENOMIC DNA]</scope>
    <source>
        <strain evidence="6">GAS369</strain>
    </source>
</reference>
<dbReference type="EMBL" id="LT629750">
    <property type="protein sequence ID" value="SDS48563.1"/>
    <property type="molecule type" value="Genomic_DNA"/>
</dbReference>
<dbReference type="RefSeq" id="WP_146687243.1">
    <property type="nucleotide sequence ID" value="NZ_LT629750.1"/>
</dbReference>
<evidence type="ECO:0000256" key="2">
    <source>
        <dbReference type="ARBA" id="ARBA00023125"/>
    </source>
</evidence>
<dbReference type="Pfam" id="PF07729">
    <property type="entry name" value="FCD"/>
    <property type="match status" value="1"/>
</dbReference>
<evidence type="ECO:0000313" key="6">
    <source>
        <dbReference type="Proteomes" id="UP000243904"/>
    </source>
</evidence>
<dbReference type="SMART" id="SM00895">
    <property type="entry name" value="FCD"/>
    <property type="match status" value="1"/>
</dbReference>
<organism evidence="5 6">
    <name type="scientific">Bradyrhizobium canariense</name>
    <dbReference type="NCBI Taxonomy" id="255045"/>
    <lineage>
        <taxon>Bacteria</taxon>
        <taxon>Pseudomonadati</taxon>
        <taxon>Pseudomonadota</taxon>
        <taxon>Alphaproteobacteria</taxon>
        <taxon>Hyphomicrobiales</taxon>
        <taxon>Nitrobacteraceae</taxon>
        <taxon>Bradyrhizobium</taxon>
    </lineage>
</organism>
<dbReference type="InterPro" id="IPR000524">
    <property type="entry name" value="Tscrpt_reg_HTH_GntR"/>
</dbReference>
<accession>A0A1H1SL46</accession>
<evidence type="ECO:0000256" key="1">
    <source>
        <dbReference type="ARBA" id="ARBA00023015"/>
    </source>
</evidence>
<keyword evidence="1" id="KW-0805">Transcription regulation</keyword>
<dbReference type="PANTHER" id="PTHR43537:SF20">
    <property type="entry name" value="HTH-TYPE TRANSCRIPTIONAL REPRESSOR GLAR"/>
    <property type="match status" value="1"/>
</dbReference>
<dbReference type="PANTHER" id="PTHR43537">
    <property type="entry name" value="TRANSCRIPTIONAL REGULATOR, GNTR FAMILY"/>
    <property type="match status" value="1"/>
</dbReference>
<dbReference type="AlphaFoldDB" id="A0A1H1SL46"/>
<keyword evidence="3" id="KW-0804">Transcription</keyword>
<dbReference type="InterPro" id="IPR008920">
    <property type="entry name" value="TF_FadR/GntR_C"/>
</dbReference>
<name>A0A1H1SL46_9BRAD</name>
<keyword evidence="2" id="KW-0238">DNA-binding</keyword>
<dbReference type="InterPro" id="IPR011711">
    <property type="entry name" value="GntR_C"/>
</dbReference>
<evidence type="ECO:0000259" key="4">
    <source>
        <dbReference type="PROSITE" id="PS50949"/>
    </source>
</evidence>
<proteinExistence type="predicted"/>
<protein>
    <submittedName>
        <fullName evidence="5">Transcriptional regulator, GntR family</fullName>
    </submittedName>
</protein>
<dbReference type="PROSITE" id="PS50949">
    <property type="entry name" value="HTH_GNTR"/>
    <property type="match status" value="1"/>
</dbReference>
<dbReference type="Proteomes" id="UP000243904">
    <property type="component" value="Chromosome I"/>
</dbReference>
<dbReference type="SMART" id="SM00345">
    <property type="entry name" value="HTH_GNTR"/>
    <property type="match status" value="1"/>
</dbReference>
<dbReference type="GO" id="GO:0003677">
    <property type="term" value="F:DNA binding"/>
    <property type="evidence" value="ECO:0007669"/>
    <property type="project" value="UniProtKB-KW"/>
</dbReference>